<dbReference type="EMBL" id="JAQQWM010000002">
    <property type="protein sequence ID" value="KAK8077257.1"/>
    <property type="molecule type" value="Genomic_DNA"/>
</dbReference>
<protein>
    <submittedName>
        <fullName evidence="1">Maltose permease MAL31</fullName>
    </submittedName>
</protein>
<gene>
    <name evidence="1" type="ORF">PG996_003427</name>
</gene>
<sequence length="79" mass="9085">MVVLLTAVSDFSVDPIVYTMVPENPSIRIRVKSMILVRNAYNTINIAFVNVLSYRQVTHAECNWRPKAAFFWADMKAHL</sequence>
<reference evidence="1 2" key="1">
    <citation type="submission" date="2023-01" db="EMBL/GenBank/DDBJ databases">
        <title>Analysis of 21 Apiospora genomes using comparative genomics revels a genus with tremendous synthesis potential of carbohydrate active enzymes and secondary metabolites.</title>
        <authorList>
            <person name="Sorensen T."/>
        </authorList>
    </citation>
    <scope>NUCLEOTIDE SEQUENCE [LARGE SCALE GENOMIC DNA]</scope>
    <source>
        <strain evidence="1 2">CBS 83171</strain>
    </source>
</reference>
<evidence type="ECO:0000313" key="1">
    <source>
        <dbReference type="EMBL" id="KAK8077257.1"/>
    </source>
</evidence>
<accession>A0ABR1W2E7</accession>
<organism evidence="1 2">
    <name type="scientific">Apiospora saccharicola</name>
    <dbReference type="NCBI Taxonomy" id="335842"/>
    <lineage>
        <taxon>Eukaryota</taxon>
        <taxon>Fungi</taxon>
        <taxon>Dikarya</taxon>
        <taxon>Ascomycota</taxon>
        <taxon>Pezizomycotina</taxon>
        <taxon>Sordariomycetes</taxon>
        <taxon>Xylariomycetidae</taxon>
        <taxon>Amphisphaeriales</taxon>
        <taxon>Apiosporaceae</taxon>
        <taxon>Apiospora</taxon>
    </lineage>
</organism>
<keyword evidence="2" id="KW-1185">Reference proteome</keyword>
<comment type="caution">
    <text evidence="1">The sequence shown here is derived from an EMBL/GenBank/DDBJ whole genome shotgun (WGS) entry which is preliminary data.</text>
</comment>
<proteinExistence type="predicted"/>
<evidence type="ECO:0000313" key="2">
    <source>
        <dbReference type="Proteomes" id="UP001446871"/>
    </source>
</evidence>
<name>A0ABR1W2E7_9PEZI</name>
<dbReference type="Proteomes" id="UP001446871">
    <property type="component" value="Unassembled WGS sequence"/>
</dbReference>